<dbReference type="InterPro" id="IPR014327">
    <property type="entry name" value="RNA_pol_sigma70_bacteroid"/>
</dbReference>
<dbReference type="RefSeq" id="WP_071503659.1">
    <property type="nucleotide sequence ID" value="NZ_MORL01000006.1"/>
</dbReference>
<dbReference type="Gene3D" id="1.10.10.10">
    <property type="entry name" value="Winged helix-like DNA-binding domain superfamily/Winged helix DNA-binding domain"/>
    <property type="match status" value="1"/>
</dbReference>
<dbReference type="Proteomes" id="UP000181790">
    <property type="component" value="Unassembled WGS sequence"/>
</dbReference>
<comment type="similarity">
    <text evidence="1">Belongs to the sigma-70 factor family. ECF subfamily.</text>
</comment>
<proteinExistence type="inferred from homology"/>
<protein>
    <submittedName>
        <fullName evidence="7">RNA polymerase sigma-70 factor</fullName>
    </submittedName>
</protein>
<dbReference type="Pfam" id="PF08281">
    <property type="entry name" value="Sigma70_r4_2"/>
    <property type="match status" value="1"/>
</dbReference>
<organism evidence="7 8">
    <name type="scientific">Arsenicibacter rosenii</name>
    <dbReference type="NCBI Taxonomy" id="1750698"/>
    <lineage>
        <taxon>Bacteria</taxon>
        <taxon>Pseudomonadati</taxon>
        <taxon>Bacteroidota</taxon>
        <taxon>Cytophagia</taxon>
        <taxon>Cytophagales</taxon>
        <taxon>Spirosomataceae</taxon>
        <taxon>Arsenicibacter</taxon>
    </lineage>
</organism>
<dbReference type="InterPro" id="IPR013249">
    <property type="entry name" value="RNA_pol_sigma70_r4_t2"/>
</dbReference>
<evidence type="ECO:0000313" key="8">
    <source>
        <dbReference type="Proteomes" id="UP000181790"/>
    </source>
</evidence>
<feature type="domain" description="RNA polymerase sigma factor 70 region 4 type 2" evidence="6">
    <location>
        <begin position="123"/>
        <end position="173"/>
    </location>
</feature>
<keyword evidence="8" id="KW-1185">Reference proteome</keyword>
<evidence type="ECO:0000259" key="5">
    <source>
        <dbReference type="Pfam" id="PF04542"/>
    </source>
</evidence>
<name>A0A1S2VJI7_9BACT</name>
<dbReference type="InterPro" id="IPR013324">
    <property type="entry name" value="RNA_pol_sigma_r3/r4-like"/>
</dbReference>
<dbReference type="GO" id="GO:0003677">
    <property type="term" value="F:DNA binding"/>
    <property type="evidence" value="ECO:0007669"/>
    <property type="project" value="InterPro"/>
</dbReference>
<dbReference type="SUPFAM" id="SSF88946">
    <property type="entry name" value="Sigma2 domain of RNA polymerase sigma factors"/>
    <property type="match status" value="1"/>
</dbReference>
<evidence type="ECO:0000313" key="7">
    <source>
        <dbReference type="EMBL" id="OIN58550.1"/>
    </source>
</evidence>
<dbReference type="InterPro" id="IPR039425">
    <property type="entry name" value="RNA_pol_sigma-70-like"/>
</dbReference>
<dbReference type="EMBL" id="MORL01000006">
    <property type="protein sequence ID" value="OIN58550.1"/>
    <property type="molecule type" value="Genomic_DNA"/>
</dbReference>
<reference evidence="7 8" key="1">
    <citation type="submission" date="2016-10" db="EMBL/GenBank/DDBJ databases">
        <title>Arsenicibacter rosenii gen. nov., sp. nov., an efficient arsenic-methylating bacterium isolated from an arsenic-contaminated paddy soil.</title>
        <authorList>
            <person name="Huang K."/>
        </authorList>
    </citation>
    <scope>NUCLEOTIDE SEQUENCE [LARGE SCALE GENOMIC DNA]</scope>
    <source>
        <strain evidence="7 8">SM-1</strain>
    </source>
</reference>
<dbReference type="SUPFAM" id="SSF88659">
    <property type="entry name" value="Sigma3 and sigma4 domains of RNA polymerase sigma factors"/>
    <property type="match status" value="1"/>
</dbReference>
<dbReference type="Gene3D" id="1.10.1740.10">
    <property type="match status" value="1"/>
</dbReference>
<dbReference type="InterPro" id="IPR007627">
    <property type="entry name" value="RNA_pol_sigma70_r2"/>
</dbReference>
<feature type="domain" description="RNA polymerase sigma-70 region 2" evidence="5">
    <location>
        <begin position="28"/>
        <end position="90"/>
    </location>
</feature>
<evidence type="ECO:0000259" key="6">
    <source>
        <dbReference type="Pfam" id="PF08281"/>
    </source>
</evidence>
<comment type="caution">
    <text evidence="7">The sequence shown here is derived from an EMBL/GenBank/DDBJ whole genome shotgun (WGS) entry which is preliminary data.</text>
</comment>
<evidence type="ECO:0000256" key="4">
    <source>
        <dbReference type="ARBA" id="ARBA00023163"/>
    </source>
</evidence>
<dbReference type="PANTHER" id="PTHR43133">
    <property type="entry name" value="RNA POLYMERASE ECF-TYPE SIGMA FACTO"/>
    <property type="match status" value="1"/>
</dbReference>
<keyword evidence="3" id="KW-0731">Sigma factor</keyword>
<evidence type="ECO:0000256" key="3">
    <source>
        <dbReference type="ARBA" id="ARBA00023082"/>
    </source>
</evidence>
<dbReference type="OrthoDB" id="679904at2"/>
<dbReference type="InterPro" id="IPR036388">
    <property type="entry name" value="WH-like_DNA-bd_sf"/>
</dbReference>
<evidence type="ECO:0000256" key="1">
    <source>
        <dbReference type="ARBA" id="ARBA00010641"/>
    </source>
</evidence>
<sequence>MADQQILDSELIARLRQDDDQAFRVLYERYWYHFFLIAKRKLRDEALAADLTQEVFLKLWQKRNTLLISNLCAYLTTSLKNSIIDHVRNQLQGEQYASHYLQAVPLHSTCTSDAVQYEQLTDSLHQALQHLPDKTREVFVMSRFEQLSIREIAERLGVSEKAIEYHLTRSLTFLRTHLHDYATAVIVATIFSR</sequence>
<dbReference type="InterPro" id="IPR014284">
    <property type="entry name" value="RNA_pol_sigma-70_dom"/>
</dbReference>
<dbReference type="AlphaFoldDB" id="A0A1S2VJI7"/>
<gene>
    <name evidence="7" type="ORF">BLX24_13320</name>
</gene>
<evidence type="ECO:0000256" key="2">
    <source>
        <dbReference type="ARBA" id="ARBA00023015"/>
    </source>
</evidence>
<dbReference type="NCBIfam" id="TIGR02985">
    <property type="entry name" value="Sig70_bacteroi1"/>
    <property type="match status" value="1"/>
</dbReference>
<dbReference type="GO" id="GO:0006352">
    <property type="term" value="P:DNA-templated transcription initiation"/>
    <property type="evidence" value="ECO:0007669"/>
    <property type="project" value="InterPro"/>
</dbReference>
<dbReference type="PANTHER" id="PTHR43133:SF46">
    <property type="entry name" value="RNA POLYMERASE SIGMA-70 FACTOR ECF SUBFAMILY"/>
    <property type="match status" value="1"/>
</dbReference>
<keyword evidence="2" id="KW-0805">Transcription regulation</keyword>
<dbReference type="GO" id="GO:0016987">
    <property type="term" value="F:sigma factor activity"/>
    <property type="evidence" value="ECO:0007669"/>
    <property type="project" value="UniProtKB-KW"/>
</dbReference>
<dbReference type="Pfam" id="PF04542">
    <property type="entry name" value="Sigma70_r2"/>
    <property type="match status" value="1"/>
</dbReference>
<dbReference type="InterPro" id="IPR013325">
    <property type="entry name" value="RNA_pol_sigma_r2"/>
</dbReference>
<accession>A0A1S2VJI7</accession>
<dbReference type="CDD" id="cd06171">
    <property type="entry name" value="Sigma70_r4"/>
    <property type="match status" value="1"/>
</dbReference>
<dbReference type="NCBIfam" id="TIGR02937">
    <property type="entry name" value="sigma70-ECF"/>
    <property type="match status" value="1"/>
</dbReference>
<keyword evidence="4" id="KW-0804">Transcription</keyword>